<evidence type="ECO:0008006" key="3">
    <source>
        <dbReference type="Google" id="ProtNLM"/>
    </source>
</evidence>
<dbReference type="EMBL" id="WEGI01000011">
    <property type="protein sequence ID" value="MQY29643.1"/>
    <property type="molecule type" value="Genomic_DNA"/>
</dbReference>
<accession>A0A7K0DV48</accession>
<dbReference type="OrthoDB" id="4563594at2"/>
<comment type="caution">
    <text evidence="1">The sequence shown here is derived from an EMBL/GenBank/DDBJ whole genome shotgun (WGS) entry which is preliminary data.</text>
</comment>
<name>A0A7K0DV48_9NOCA</name>
<organism evidence="1 2">
    <name type="scientific">Nocardia aurantia</name>
    <dbReference type="NCBI Taxonomy" id="2585199"/>
    <lineage>
        <taxon>Bacteria</taxon>
        <taxon>Bacillati</taxon>
        <taxon>Actinomycetota</taxon>
        <taxon>Actinomycetes</taxon>
        <taxon>Mycobacteriales</taxon>
        <taxon>Nocardiaceae</taxon>
        <taxon>Nocardia</taxon>
    </lineage>
</organism>
<dbReference type="RefSeq" id="WP_153346599.1">
    <property type="nucleotide sequence ID" value="NZ_WEGI01000011.1"/>
</dbReference>
<evidence type="ECO:0000313" key="1">
    <source>
        <dbReference type="EMBL" id="MQY29643.1"/>
    </source>
</evidence>
<dbReference type="Proteomes" id="UP000431401">
    <property type="component" value="Unassembled WGS sequence"/>
</dbReference>
<gene>
    <name evidence="1" type="ORF">NRB56_52340</name>
</gene>
<evidence type="ECO:0000313" key="2">
    <source>
        <dbReference type="Proteomes" id="UP000431401"/>
    </source>
</evidence>
<proteinExistence type="predicted"/>
<dbReference type="AlphaFoldDB" id="A0A7K0DV48"/>
<protein>
    <recommendedName>
        <fullName evidence="3">DUF3558 domain-containing protein</fullName>
    </recommendedName>
</protein>
<reference evidence="1 2" key="1">
    <citation type="submission" date="2019-10" db="EMBL/GenBank/DDBJ databases">
        <title>Nocardia macrotermitis sp. nov. and Nocardia aurantia sp. nov., isolated from the gut of fungus growing-termite Macrotermes natalensis.</title>
        <authorList>
            <person name="Benndorf R."/>
            <person name="Schwitalla J."/>
            <person name="Martin K."/>
            <person name="De Beer W."/>
            <person name="Kaster A.-K."/>
            <person name="Vollmers J."/>
            <person name="Poulsen M."/>
            <person name="Beemelmanns C."/>
        </authorList>
    </citation>
    <scope>NUCLEOTIDE SEQUENCE [LARGE SCALE GENOMIC DNA]</scope>
    <source>
        <strain evidence="1 2">RB56</strain>
    </source>
</reference>
<keyword evidence="2" id="KW-1185">Reference proteome</keyword>
<dbReference type="Pfam" id="PF12079">
    <property type="entry name" value="DUF3558"/>
    <property type="match status" value="1"/>
</dbReference>
<sequence>MPPLAASPGPRVLLAIVAAATAGACSSGGGDGGASTTSAIAGTAGATDTKTGAAPSTTFSGGRLFDPCSDLGDKTLRKAGLDPKTKGVDDTQSDVWLVCHWKPTDSDKYVVSVLSTTRTLAQGRENATVTDYKDVKIGPRSGFTAVAIDPDHLRCYAAMPAAQGMFEVLVVWRADVKAGAGDLPPCKTAVKYATALEPDLPK</sequence>
<dbReference type="InterPro" id="IPR024520">
    <property type="entry name" value="DUF3558"/>
</dbReference>